<keyword evidence="2" id="KW-0175">Coiled coil</keyword>
<dbReference type="InterPro" id="IPR000315">
    <property type="entry name" value="Znf_B-box"/>
</dbReference>
<name>A0A8B6HRV1_MYTGA</name>
<gene>
    <name evidence="4" type="ORF">MGAL_10B015533</name>
</gene>
<evidence type="ECO:0000313" key="4">
    <source>
        <dbReference type="EMBL" id="VDI83094.1"/>
    </source>
</evidence>
<keyword evidence="1" id="KW-0479">Metal-binding</keyword>
<evidence type="ECO:0000256" key="1">
    <source>
        <dbReference type="PROSITE-ProRule" id="PRU00024"/>
    </source>
</evidence>
<keyword evidence="1" id="KW-0862">Zinc</keyword>
<dbReference type="SUPFAM" id="SSF63825">
    <property type="entry name" value="YWTD domain"/>
    <property type="match status" value="1"/>
</dbReference>
<feature type="coiled-coil region" evidence="2">
    <location>
        <begin position="86"/>
        <end position="167"/>
    </location>
</feature>
<feature type="domain" description="B box-type" evidence="3">
    <location>
        <begin position="19"/>
        <end position="69"/>
    </location>
</feature>
<keyword evidence="5" id="KW-1185">Reference proteome</keyword>
<keyword evidence="1" id="KW-0863">Zinc-finger</keyword>
<dbReference type="PROSITE" id="PS50119">
    <property type="entry name" value="ZF_BBOX"/>
    <property type="match status" value="1"/>
</dbReference>
<evidence type="ECO:0000313" key="5">
    <source>
        <dbReference type="Proteomes" id="UP000596742"/>
    </source>
</evidence>
<dbReference type="AlphaFoldDB" id="A0A8B6HRV1"/>
<dbReference type="GO" id="GO:0008270">
    <property type="term" value="F:zinc ion binding"/>
    <property type="evidence" value="ECO:0007669"/>
    <property type="project" value="UniProtKB-KW"/>
</dbReference>
<evidence type="ECO:0000259" key="3">
    <source>
        <dbReference type="PROSITE" id="PS50119"/>
    </source>
</evidence>
<dbReference type="EMBL" id="UYJE01010425">
    <property type="protein sequence ID" value="VDI83094.1"/>
    <property type="molecule type" value="Genomic_DNA"/>
</dbReference>
<dbReference type="CDD" id="cd19757">
    <property type="entry name" value="Bbox1"/>
    <property type="match status" value="1"/>
</dbReference>
<organism evidence="4 5">
    <name type="scientific">Mytilus galloprovincialis</name>
    <name type="common">Mediterranean mussel</name>
    <dbReference type="NCBI Taxonomy" id="29158"/>
    <lineage>
        <taxon>Eukaryota</taxon>
        <taxon>Metazoa</taxon>
        <taxon>Spiralia</taxon>
        <taxon>Lophotrochozoa</taxon>
        <taxon>Mollusca</taxon>
        <taxon>Bivalvia</taxon>
        <taxon>Autobranchia</taxon>
        <taxon>Pteriomorphia</taxon>
        <taxon>Mytilida</taxon>
        <taxon>Mytiloidea</taxon>
        <taxon>Mytilidae</taxon>
        <taxon>Mytilinae</taxon>
        <taxon>Mytilus</taxon>
    </lineage>
</organism>
<sequence>MTEFKLDTGQTLEEDIPPTSNKYCGPCETRLVTTAPQYWCNSCEEGLCEECFEHHKSIKASRSHITVDFTKFMKLKPFISTIDTELNNIDKVIENRERNKEKISNQSKKSRSDIQILRKEINKHLDNLESQLTTQSDKIIEDANEKLENFLQRLKEKKRNVNVLRNNFSELNIGGSNLQVFISSKMIDNTLSELDETLNSAMTEDNMSELNLKFTLDPYLKDTITQLLEVRLQKNKPTVILDSSTKLTCQIVSEDVSKMTAVHKSSFDKSAFNETSNITCITSLLPDGKLVVADYGSSSILVFSTEGSIVKTVRFKKSSRLFGVTYVVKDRIAVSFPSSENIKILDTMEYKELKEIQLNKPCWGIHSVDDLIYVAPPFRKFLHPPLRLKVQL</sequence>
<evidence type="ECO:0000256" key="2">
    <source>
        <dbReference type="SAM" id="Coils"/>
    </source>
</evidence>
<dbReference type="Proteomes" id="UP000596742">
    <property type="component" value="Unassembled WGS sequence"/>
</dbReference>
<comment type="caution">
    <text evidence="4">The sequence shown here is derived from an EMBL/GenBank/DDBJ whole genome shotgun (WGS) entry which is preliminary data.</text>
</comment>
<proteinExistence type="predicted"/>
<protein>
    <recommendedName>
        <fullName evidence="3">B box-type domain-containing protein</fullName>
    </recommendedName>
</protein>
<dbReference type="OrthoDB" id="6128852at2759"/>
<reference evidence="4" key="1">
    <citation type="submission" date="2018-11" db="EMBL/GenBank/DDBJ databases">
        <authorList>
            <person name="Alioto T."/>
            <person name="Alioto T."/>
        </authorList>
    </citation>
    <scope>NUCLEOTIDE SEQUENCE</scope>
</reference>
<accession>A0A8B6HRV1</accession>